<dbReference type="Gene3D" id="2.60.120.260">
    <property type="entry name" value="Galactose-binding domain-like"/>
    <property type="match status" value="1"/>
</dbReference>
<evidence type="ECO:0000256" key="1">
    <source>
        <dbReference type="ARBA" id="ARBA00022801"/>
    </source>
</evidence>
<dbReference type="Pfam" id="PF07902">
    <property type="entry name" value="Gp58"/>
    <property type="match status" value="1"/>
</dbReference>
<protein>
    <submittedName>
        <fullName evidence="5">Uncharacterized protein</fullName>
    </submittedName>
</protein>
<dbReference type="Proteomes" id="UP001519349">
    <property type="component" value="Unassembled WGS sequence"/>
</dbReference>
<dbReference type="Gene3D" id="3.55.50.40">
    <property type="match status" value="1"/>
</dbReference>
<proteinExistence type="predicted"/>
<evidence type="ECO:0000259" key="4">
    <source>
        <dbReference type="Pfam" id="PF07902"/>
    </source>
</evidence>
<keyword evidence="1" id="KW-0378">Hydrolase</keyword>
<evidence type="ECO:0000313" key="5">
    <source>
        <dbReference type="EMBL" id="MBP2621118.1"/>
    </source>
</evidence>
<keyword evidence="6" id="KW-1185">Reference proteome</keyword>
<dbReference type="Pfam" id="PF06605">
    <property type="entry name" value="Prophage_tail"/>
    <property type="match status" value="1"/>
</dbReference>
<organism evidence="5 6">
    <name type="scientific">Streptococcus panodentis</name>
    <dbReference type="NCBI Taxonomy" id="1581472"/>
    <lineage>
        <taxon>Bacteria</taxon>
        <taxon>Bacillati</taxon>
        <taxon>Bacillota</taxon>
        <taxon>Bacilli</taxon>
        <taxon>Lactobacillales</taxon>
        <taxon>Streptococcaceae</taxon>
        <taxon>Streptococcus</taxon>
    </lineage>
</organism>
<sequence length="1207" mass="133773">MIIFIDESGAEYSALATYSVTNAVNGERSVSGTIYTNDKVLQGLDRGWRFQLDDEIYRVTYAKPNDTGRQIEVEFDAVHQFFYDFGKSNVYEGLEDGSHTYKTYLETIFKDSGYSYALEVDVNAIRKEGFNNKTRLSLFNDIITAAGLEFSVHGRVVRILKRVGTDLSTVVRKNFNMNELKIEKNINDFITCQRGLGAWKDENDHSKGRYTAEYTSSLARVYGKIEGEPVVDERYKETGELLARLKKNVDESYKISVEIDMEDLAQAGYRYDLPVAGDYIMAINETLGFKQRVRIVSFVSEYDIKGQLVNRKVTCNDIGSVQRHTSTMNGLSKRMNGITAESEKAVAIATQALVSADGKSKVFFSDTKPKGRFNKGDKLYLQVGDKTEMHFWNGSEWQLEPLGFDLEKFKEEYNSKVTAIEDSIKSNEAKAAEALQKAGAIVDSAELTRKINHTASSKIGELRAALTSQLEAYSRTETASQLEIVRAQMNDKFVAKSQYVEDLQGVKQRFDNFGVGGRNYIRGSKEMTIGTGAWSTATFRASGAGAIASVDIASSPVVGYAKAIRVTSSDAKSQIGICQDNFAMKPGTYTMSVWVKGTAGQKVKLQGYWSANDNTGIGPIVTLKSNDWTRLTFTSKTETTGNISIGYIYLVQSKKGDYLDVLAPQLEDGTFATANSEAPEDTGHRLSAQLAEYRTGIDGRFAELANVYTNKTEFQNVSETVKLYDRVIGTTEDKIKSNLARMTMTDSLFQTEVSKVVDRSLAVTNYVQDPYTMGDYEFWSPSKTTETKFLDSKYKTGLYSGILVDVKTPDEYQAILLPLYPIDEKNAEKGVTLSFTVIFTGELEFAANLYRKISNIHPYFSTSAVLLHETGSSTKKKLSVTIPYSRVKNDVNITELYLCIGFKGTGSVTFAQPSVTAGITPLPENYAPSFAERIQSIASTVQTQMNNSWAVKSLNGAGDIVSQINMTDGNVKIAGKLVHITGQTLIDDAAITSAKIKDLSADKITTGTLNAKTVNIVNMDAKSVTSGTFTGLTYIGGEIKALNDAMSINLNTAKTTYNKEAAIEFTKSRNSLYRKKDDVTAFLHFNDYGSSIYAALGTTSHNAGQDSGSSKFAGIKTFRSDDNHDYTEIYGDKTVFRHAQLSAQNMSENRNFAINVTELDKNYTLTQLIASLKGLWAIWEHAKNVKYNLSDSNLQLSIHTEWTKHRI</sequence>
<feature type="domain" description="Gp58-like" evidence="4">
    <location>
        <begin position="950"/>
        <end position="1140"/>
    </location>
</feature>
<dbReference type="RefSeq" id="WP_209551365.1">
    <property type="nucleotide sequence ID" value="NZ_QFAY01000013.1"/>
</dbReference>
<accession>A0ABS5AX16</accession>
<dbReference type="InterPro" id="IPR012892">
    <property type="entry name" value="Gp58"/>
</dbReference>
<dbReference type="Pfam" id="PF02018">
    <property type="entry name" value="CBM_4_9"/>
    <property type="match status" value="1"/>
</dbReference>
<name>A0ABS5AX16_9STRE</name>
<dbReference type="EMBL" id="QFAY01000013">
    <property type="protein sequence ID" value="MBP2621118.1"/>
    <property type="molecule type" value="Genomic_DNA"/>
</dbReference>
<dbReference type="InterPro" id="IPR010572">
    <property type="entry name" value="Tail_dom"/>
</dbReference>
<feature type="domain" description="CBM-cenC" evidence="2">
    <location>
        <begin position="536"/>
        <end position="650"/>
    </location>
</feature>
<dbReference type="InterPro" id="IPR003305">
    <property type="entry name" value="CenC_carb-bd"/>
</dbReference>
<gene>
    <name evidence="5" type="ORF">DHL47_07280</name>
</gene>
<evidence type="ECO:0000259" key="3">
    <source>
        <dbReference type="Pfam" id="PF06605"/>
    </source>
</evidence>
<comment type="caution">
    <text evidence="5">The sequence shown here is derived from an EMBL/GenBank/DDBJ whole genome shotgun (WGS) entry which is preliminary data.</text>
</comment>
<reference evidence="5 6" key="1">
    <citation type="submission" date="2018-05" db="EMBL/GenBank/DDBJ databases">
        <title>Draft genome sequence of Streptococcus panodentis CCUG 70867T.</title>
        <authorList>
            <person name="Salva-Serra F."/>
            <person name="Mendez V."/>
            <person name="Jaen-Luchoro D."/>
            <person name="Gonzales-Siles L."/>
            <person name="Karlsson R."/>
            <person name="Engstrom-Jakobsson H."/>
            <person name="Busquets A."/>
            <person name="Gomila M."/>
            <person name="Pineiro-Iglesias B."/>
            <person name="Bennasar-Figueras A."/>
            <person name="Seeger M."/>
            <person name="Moore E."/>
        </authorList>
    </citation>
    <scope>NUCLEOTIDE SEQUENCE [LARGE SCALE GENOMIC DNA]</scope>
    <source>
        <strain evidence="5 6">CCUG 70867</strain>
    </source>
</reference>
<evidence type="ECO:0000259" key="2">
    <source>
        <dbReference type="Pfam" id="PF02018"/>
    </source>
</evidence>
<evidence type="ECO:0000313" key="6">
    <source>
        <dbReference type="Proteomes" id="UP001519349"/>
    </source>
</evidence>
<feature type="domain" description="Tail spike" evidence="3">
    <location>
        <begin position="82"/>
        <end position="299"/>
    </location>
</feature>